<proteinExistence type="predicted"/>
<keyword evidence="2" id="KW-1185">Reference proteome</keyword>
<organism evidence="1 2">
    <name type="scientific">Hwanghaeella grinnelliae</name>
    <dbReference type="NCBI Taxonomy" id="2500179"/>
    <lineage>
        <taxon>Bacteria</taxon>
        <taxon>Pseudomonadati</taxon>
        <taxon>Pseudomonadota</taxon>
        <taxon>Alphaproteobacteria</taxon>
        <taxon>Rhodospirillales</taxon>
        <taxon>Rhodospirillaceae</taxon>
        <taxon>Hwanghaeella</taxon>
    </lineage>
</organism>
<comment type="caution">
    <text evidence="1">The sequence shown here is derived from an EMBL/GenBank/DDBJ whole genome shotgun (WGS) entry which is preliminary data.</text>
</comment>
<reference evidence="2" key="1">
    <citation type="submission" date="2019-01" db="EMBL/GenBank/DDBJ databases">
        <title>Gri0909 isolated from a small marine red alga.</title>
        <authorList>
            <person name="Kim J."/>
            <person name="Jeong S.E."/>
            <person name="Jeon C.O."/>
        </authorList>
    </citation>
    <scope>NUCLEOTIDE SEQUENCE [LARGE SCALE GENOMIC DNA]</scope>
    <source>
        <strain evidence="2">Gri0909</strain>
    </source>
</reference>
<dbReference type="EMBL" id="SADE01000001">
    <property type="protein sequence ID" value="RVU39658.1"/>
    <property type="molecule type" value="Genomic_DNA"/>
</dbReference>
<accession>A0A437QYR3</accession>
<evidence type="ECO:0000313" key="2">
    <source>
        <dbReference type="Proteomes" id="UP000287447"/>
    </source>
</evidence>
<sequence length="125" mass="13561">MNLVSKCALTAMTLALDFAAGSALDRVWDANWFGANADEVRLVETAAYRDPLPTLHAAMNRPDLKTPHTGGGVCKPSERSVMVMELDQLSAEAKARPRHVCIRALSGEPEVSLQVRDFPTLAAEQ</sequence>
<dbReference type="AlphaFoldDB" id="A0A437QYR3"/>
<gene>
    <name evidence="1" type="ORF">EOI86_10670</name>
</gene>
<dbReference type="RefSeq" id="WP_127765029.1">
    <property type="nucleotide sequence ID" value="NZ_SADE01000001.1"/>
</dbReference>
<evidence type="ECO:0000313" key="1">
    <source>
        <dbReference type="EMBL" id="RVU39658.1"/>
    </source>
</evidence>
<protein>
    <submittedName>
        <fullName evidence="1">Uncharacterized protein</fullName>
    </submittedName>
</protein>
<name>A0A437QYR3_9PROT</name>
<dbReference type="Proteomes" id="UP000287447">
    <property type="component" value="Unassembled WGS sequence"/>
</dbReference>